<dbReference type="STRING" id="574376.BAMA_12430"/>
<dbReference type="RefSeq" id="WP_034643063.1">
    <property type="nucleotide sequence ID" value="NZ_CBCSJC010000001.1"/>
</dbReference>
<proteinExistence type="predicted"/>
<keyword evidence="2" id="KW-1185">Reference proteome</keyword>
<reference evidence="1 2" key="1">
    <citation type="submission" date="2014-06" db="EMBL/GenBank/DDBJ databases">
        <title>Draft genome sequence of Bacillus manliponensis JCM 15802 (MCCC 1A00708).</title>
        <authorList>
            <person name="Lai Q."/>
            <person name="Liu Y."/>
            <person name="Shao Z."/>
        </authorList>
    </citation>
    <scope>NUCLEOTIDE SEQUENCE [LARGE SCALE GENOMIC DNA]</scope>
    <source>
        <strain evidence="1 2">JCM 15802</strain>
    </source>
</reference>
<evidence type="ECO:0000313" key="1">
    <source>
        <dbReference type="EMBL" id="KEK17543.1"/>
    </source>
</evidence>
<organism evidence="1 2">
    <name type="scientific">Bacillus manliponensis</name>
    <dbReference type="NCBI Taxonomy" id="574376"/>
    <lineage>
        <taxon>Bacteria</taxon>
        <taxon>Bacillati</taxon>
        <taxon>Bacillota</taxon>
        <taxon>Bacilli</taxon>
        <taxon>Bacillales</taxon>
        <taxon>Bacillaceae</taxon>
        <taxon>Bacillus</taxon>
        <taxon>Bacillus cereus group</taxon>
    </lineage>
</organism>
<protein>
    <submittedName>
        <fullName evidence="1">Uncharacterized protein</fullName>
    </submittedName>
</protein>
<sequence>MSLSRQVLERDTKKLEIVEEFIEYGESQQKLALQENNQKQFETWVKEVRLARREKASLYREKEKYDEESERIRKMILDLQIRGVKVEMVRRAHYPVLERVM</sequence>
<dbReference type="AlphaFoldDB" id="A0A073K5L6"/>
<dbReference type="EMBL" id="JOTN01000026">
    <property type="protein sequence ID" value="KEK17543.1"/>
    <property type="molecule type" value="Genomic_DNA"/>
</dbReference>
<dbReference type="Proteomes" id="UP000027822">
    <property type="component" value="Unassembled WGS sequence"/>
</dbReference>
<accession>A0A073K5L6</accession>
<name>A0A073K5L6_9BACI</name>
<evidence type="ECO:0000313" key="2">
    <source>
        <dbReference type="Proteomes" id="UP000027822"/>
    </source>
</evidence>
<dbReference type="OrthoDB" id="2950553at2"/>
<gene>
    <name evidence="1" type="ORF">BAMA_12430</name>
</gene>
<comment type="caution">
    <text evidence="1">The sequence shown here is derived from an EMBL/GenBank/DDBJ whole genome shotgun (WGS) entry which is preliminary data.</text>
</comment>